<evidence type="ECO:0000256" key="1">
    <source>
        <dbReference type="ARBA" id="ARBA00005417"/>
    </source>
</evidence>
<dbReference type="InterPro" id="IPR050319">
    <property type="entry name" value="ABC_transp_ATP-bind"/>
</dbReference>
<dbReference type="NCBIfam" id="TIGR01727">
    <property type="entry name" value="oligo_HPY"/>
    <property type="match status" value="1"/>
</dbReference>
<dbReference type="Proteomes" id="UP001596990">
    <property type="component" value="Unassembled WGS sequence"/>
</dbReference>
<gene>
    <name evidence="6" type="ORF">ACFQ2J_14510</name>
</gene>
<keyword evidence="2" id="KW-0813">Transport</keyword>
<dbReference type="EMBL" id="JBHTKL010000005">
    <property type="protein sequence ID" value="MFD1020398.1"/>
    <property type="molecule type" value="Genomic_DNA"/>
</dbReference>
<organism evidence="6 7">
    <name type="scientific">Thalassobacillus hwangdonensis</name>
    <dbReference type="NCBI Taxonomy" id="546108"/>
    <lineage>
        <taxon>Bacteria</taxon>
        <taxon>Bacillati</taxon>
        <taxon>Bacillota</taxon>
        <taxon>Bacilli</taxon>
        <taxon>Bacillales</taxon>
        <taxon>Bacillaceae</taxon>
        <taxon>Thalassobacillus</taxon>
    </lineage>
</organism>
<proteinExistence type="inferred from homology"/>
<evidence type="ECO:0000313" key="6">
    <source>
        <dbReference type="EMBL" id="MFD1020398.1"/>
    </source>
</evidence>
<feature type="domain" description="ABC transporter" evidence="5">
    <location>
        <begin position="5"/>
        <end position="255"/>
    </location>
</feature>
<dbReference type="GO" id="GO:0005524">
    <property type="term" value="F:ATP binding"/>
    <property type="evidence" value="ECO:0007669"/>
    <property type="project" value="UniProtKB-KW"/>
</dbReference>
<dbReference type="RefSeq" id="WP_386061942.1">
    <property type="nucleotide sequence ID" value="NZ_JBHTKL010000005.1"/>
</dbReference>
<dbReference type="Gene3D" id="3.40.50.300">
    <property type="entry name" value="P-loop containing nucleotide triphosphate hydrolases"/>
    <property type="match status" value="1"/>
</dbReference>
<dbReference type="InterPro" id="IPR013563">
    <property type="entry name" value="Oligopep_ABC_C"/>
</dbReference>
<dbReference type="PANTHER" id="PTHR43776:SF7">
    <property type="entry name" value="D,D-DIPEPTIDE TRANSPORT ATP-BINDING PROTEIN DDPF-RELATED"/>
    <property type="match status" value="1"/>
</dbReference>
<dbReference type="Pfam" id="PF00005">
    <property type="entry name" value="ABC_tran"/>
    <property type="match status" value="1"/>
</dbReference>
<keyword evidence="4 6" id="KW-0067">ATP-binding</keyword>
<dbReference type="SUPFAM" id="SSF52540">
    <property type="entry name" value="P-loop containing nucleoside triphosphate hydrolases"/>
    <property type="match status" value="1"/>
</dbReference>
<dbReference type="InterPro" id="IPR003439">
    <property type="entry name" value="ABC_transporter-like_ATP-bd"/>
</dbReference>
<dbReference type="PROSITE" id="PS50893">
    <property type="entry name" value="ABC_TRANSPORTER_2"/>
    <property type="match status" value="1"/>
</dbReference>
<dbReference type="InterPro" id="IPR003593">
    <property type="entry name" value="AAA+_ATPase"/>
</dbReference>
<comment type="caution">
    <text evidence="6">The sequence shown here is derived from an EMBL/GenBank/DDBJ whole genome shotgun (WGS) entry which is preliminary data.</text>
</comment>
<dbReference type="NCBIfam" id="NF008453">
    <property type="entry name" value="PRK11308.1"/>
    <property type="match status" value="1"/>
</dbReference>
<dbReference type="SMART" id="SM00382">
    <property type="entry name" value="AAA"/>
    <property type="match status" value="1"/>
</dbReference>
<keyword evidence="3" id="KW-0547">Nucleotide-binding</keyword>
<dbReference type="InterPro" id="IPR017871">
    <property type="entry name" value="ABC_transporter-like_CS"/>
</dbReference>
<name>A0ABW3L5T9_9BACI</name>
<evidence type="ECO:0000313" key="7">
    <source>
        <dbReference type="Proteomes" id="UP001596990"/>
    </source>
</evidence>
<evidence type="ECO:0000256" key="4">
    <source>
        <dbReference type="ARBA" id="ARBA00022840"/>
    </source>
</evidence>
<protein>
    <submittedName>
        <fullName evidence="6">ABC transporter ATP-binding protein</fullName>
    </submittedName>
</protein>
<keyword evidence="7" id="KW-1185">Reference proteome</keyword>
<dbReference type="PROSITE" id="PS00211">
    <property type="entry name" value="ABC_TRANSPORTER_1"/>
    <property type="match status" value="1"/>
</dbReference>
<dbReference type="CDD" id="cd03257">
    <property type="entry name" value="ABC_NikE_OppD_transporters"/>
    <property type="match status" value="1"/>
</dbReference>
<comment type="similarity">
    <text evidence="1">Belongs to the ABC transporter superfamily.</text>
</comment>
<evidence type="ECO:0000256" key="2">
    <source>
        <dbReference type="ARBA" id="ARBA00022448"/>
    </source>
</evidence>
<accession>A0ABW3L5T9</accession>
<sequence>MSELLRVKGLKKHFPIYKGALFPKQVGAVKAVDGVSFSVKKGETLALVGESGCGKSTTGRTILKLLDPTEGQVFYKGKDITNVKGEELRQLRKEMQLIFQDPYASLNPRKTIEKTVTEPMKIFGIDKEERQKRLDRLMNVVGLDTYHKSRYPHEFSGGQRQRIGIARALALNPELIICDEPVSALDVSIQAQVINLLEDLQKEFDLTYVFIAHDLSVVHHISDRVAVMYLGEIVETGEVEELYNDPKHPYTQALLSSIPEAKPNQETDRIILQGDLPSPSNPPQGCKFHTRCPIAEEVCKHKRPVLKQIPGQEHEVACHLVKEVVEDIEPTHV</sequence>
<reference evidence="7" key="1">
    <citation type="journal article" date="2019" name="Int. J. Syst. Evol. Microbiol.">
        <title>The Global Catalogue of Microorganisms (GCM) 10K type strain sequencing project: providing services to taxonomists for standard genome sequencing and annotation.</title>
        <authorList>
            <consortium name="The Broad Institute Genomics Platform"/>
            <consortium name="The Broad Institute Genome Sequencing Center for Infectious Disease"/>
            <person name="Wu L."/>
            <person name="Ma J."/>
        </authorList>
    </citation>
    <scope>NUCLEOTIDE SEQUENCE [LARGE SCALE GENOMIC DNA]</scope>
    <source>
        <strain evidence="7">CCUG 56607</strain>
    </source>
</reference>
<evidence type="ECO:0000256" key="3">
    <source>
        <dbReference type="ARBA" id="ARBA00022741"/>
    </source>
</evidence>
<dbReference type="InterPro" id="IPR027417">
    <property type="entry name" value="P-loop_NTPase"/>
</dbReference>
<evidence type="ECO:0000259" key="5">
    <source>
        <dbReference type="PROSITE" id="PS50893"/>
    </source>
</evidence>
<dbReference type="PANTHER" id="PTHR43776">
    <property type="entry name" value="TRANSPORT ATP-BINDING PROTEIN"/>
    <property type="match status" value="1"/>
</dbReference>
<dbReference type="Pfam" id="PF08352">
    <property type="entry name" value="oligo_HPY"/>
    <property type="match status" value="1"/>
</dbReference>